<name>A0ABD1V541_9LAMI</name>
<dbReference type="EMBL" id="JBFOLK010000002">
    <property type="protein sequence ID" value="KAL2532456.1"/>
    <property type="molecule type" value="Genomic_DNA"/>
</dbReference>
<sequence>MGQMAVAISDRASSTLPSNTEVNPKKHVKAITTKSGVRLPKNHVKRLVANKENVPSTNEEHMEQTEHIVDIKESLGTPQVKATVSIKPYEPPIPFPQRIQKYKSVPYAPH</sequence>
<protein>
    <submittedName>
        <fullName evidence="2">Uncharacterized protein</fullName>
    </submittedName>
</protein>
<gene>
    <name evidence="2" type="ORF">Adt_05807</name>
</gene>
<dbReference type="AlphaFoldDB" id="A0ABD1V541"/>
<keyword evidence="3" id="KW-1185">Reference proteome</keyword>
<feature type="compositionally biased region" description="Polar residues" evidence="1">
    <location>
        <begin position="11"/>
        <end position="22"/>
    </location>
</feature>
<organism evidence="2 3">
    <name type="scientific">Abeliophyllum distichum</name>
    <dbReference type="NCBI Taxonomy" id="126358"/>
    <lineage>
        <taxon>Eukaryota</taxon>
        <taxon>Viridiplantae</taxon>
        <taxon>Streptophyta</taxon>
        <taxon>Embryophyta</taxon>
        <taxon>Tracheophyta</taxon>
        <taxon>Spermatophyta</taxon>
        <taxon>Magnoliopsida</taxon>
        <taxon>eudicotyledons</taxon>
        <taxon>Gunneridae</taxon>
        <taxon>Pentapetalae</taxon>
        <taxon>asterids</taxon>
        <taxon>lamiids</taxon>
        <taxon>Lamiales</taxon>
        <taxon>Oleaceae</taxon>
        <taxon>Forsythieae</taxon>
        <taxon>Abeliophyllum</taxon>
    </lineage>
</organism>
<dbReference type="Proteomes" id="UP001604336">
    <property type="component" value="Unassembled WGS sequence"/>
</dbReference>
<reference evidence="3" key="1">
    <citation type="submission" date="2024-07" db="EMBL/GenBank/DDBJ databases">
        <title>Two chromosome-level genome assemblies of Korean endemic species Abeliophyllum distichum and Forsythia ovata (Oleaceae).</title>
        <authorList>
            <person name="Jang H."/>
        </authorList>
    </citation>
    <scope>NUCLEOTIDE SEQUENCE [LARGE SCALE GENOMIC DNA]</scope>
</reference>
<feature type="region of interest" description="Disordered" evidence="1">
    <location>
        <begin position="1"/>
        <end position="24"/>
    </location>
</feature>
<proteinExistence type="predicted"/>
<evidence type="ECO:0000313" key="2">
    <source>
        <dbReference type="EMBL" id="KAL2532456.1"/>
    </source>
</evidence>
<accession>A0ABD1V541</accession>
<evidence type="ECO:0000256" key="1">
    <source>
        <dbReference type="SAM" id="MobiDB-lite"/>
    </source>
</evidence>
<comment type="caution">
    <text evidence="2">The sequence shown here is derived from an EMBL/GenBank/DDBJ whole genome shotgun (WGS) entry which is preliminary data.</text>
</comment>
<evidence type="ECO:0000313" key="3">
    <source>
        <dbReference type="Proteomes" id="UP001604336"/>
    </source>
</evidence>